<evidence type="ECO:0000256" key="16">
    <source>
        <dbReference type="ARBA" id="ARBA00034066"/>
    </source>
</evidence>
<keyword evidence="7" id="KW-0328">Glycosyltransferase</keyword>
<dbReference type="EC" id="2.4.99.21" evidence="6"/>
<dbReference type="GO" id="GO:0004576">
    <property type="term" value="F:oligosaccharyl transferase activity"/>
    <property type="evidence" value="ECO:0007669"/>
    <property type="project" value="InterPro"/>
</dbReference>
<evidence type="ECO:0000256" key="17">
    <source>
        <dbReference type="SAM" id="Phobius"/>
    </source>
</evidence>
<feature type="transmembrane region" description="Helical" evidence="17">
    <location>
        <begin position="388"/>
        <end position="405"/>
    </location>
</feature>
<evidence type="ECO:0000256" key="15">
    <source>
        <dbReference type="ARBA" id="ARBA00030679"/>
    </source>
</evidence>
<keyword evidence="20" id="KW-1185">Reference proteome</keyword>
<comment type="pathway">
    <text evidence="4">Protein modification; protein glycosylation.</text>
</comment>
<evidence type="ECO:0000256" key="8">
    <source>
        <dbReference type="ARBA" id="ARBA00022679"/>
    </source>
</evidence>
<dbReference type="Pfam" id="PF02516">
    <property type="entry name" value="STT3"/>
    <property type="match status" value="1"/>
</dbReference>
<evidence type="ECO:0000256" key="2">
    <source>
        <dbReference type="ARBA" id="ARBA00001946"/>
    </source>
</evidence>
<dbReference type="PANTHER" id="PTHR13872:SF1">
    <property type="entry name" value="DOLICHYL-DIPHOSPHOOLIGOSACCHARIDE--PROTEIN GLYCOSYLTRANSFERASE SUBUNIT STT3B"/>
    <property type="match status" value="1"/>
</dbReference>
<evidence type="ECO:0000256" key="9">
    <source>
        <dbReference type="ARBA" id="ARBA00022692"/>
    </source>
</evidence>
<evidence type="ECO:0000256" key="11">
    <source>
        <dbReference type="ARBA" id="ARBA00022842"/>
    </source>
</evidence>
<evidence type="ECO:0000313" key="19">
    <source>
        <dbReference type="EMBL" id="KXA97570.1"/>
    </source>
</evidence>
<dbReference type="GO" id="GO:0005886">
    <property type="term" value="C:plasma membrane"/>
    <property type="evidence" value="ECO:0007669"/>
    <property type="project" value="UniProtKB-SubCell"/>
</dbReference>
<evidence type="ECO:0000313" key="20">
    <source>
        <dbReference type="Proteomes" id="UP000070463"/>
    </source>
</evidence>
<comment type="cofactor">
    <cofactor evidence="2">
        <name>Mg(2+)</name>
        <dbReference type="ChEBI" id="CHEBI:18420"/>
    </cofactor>
</comment>
<comment type="cofactor">
    <cofactor evidence="1">
        <name>Mn(2+)</name>
        <dbReference type="ChEBI" id="CHEBI:29035"/>
    </cofactor>
</comment>
<dbReference type="Proteomes" id="UP000070463">
    <property type="component" value="Unassembled WGS sequence"/>
</dbReference>
<comment type="catalytic activity">
    <reaction evidence="16">
        <text>an archaeal dolichyl phosphooligosaccharide + [protein]-L-asparagine = an archaeal dolichyl phosphate + a glycoprotein with the oligosaccharide chain attached by N-beta-D-glycosyl linkage to a protein L-asparagine.</text>
        <dbReference type="EC" id="2.4.99.21"/>
    </reaction>
</comment>
<comment type="subcellular location">
    <subcellularLocation>
        <location evidence="3">Cell membrane</location>
        <topology evidence="3">Multi-pass membrane protein</topology>
    </subcellularLocation>
</comment>
<feature type="transmembrane region" description="Helical" evidence="17">
    <location>
        <begin position="102"/>
        <end position="119"/>
    </location>
</feature>
<evidence type="ECO:0000256" key="5">
    <source>
        <dbReference type="ARBA" id="ARBA00010810"/>
    </source>
</evidence>
<feature type="domain" description="Oligosaccharyl transferase STT3 N-terminal" evidence="18">
    <location>
        <begin position="34"/>
        <end position="228"/>
    </location>
</feature>
<keyword evidence="13 17" id="KW-0472">Membrane</keyword>
<dbReference type="EMBL" id="LHXR01000026">
    <property type="protein sequence ID" value="KXA97570.1"/>
    <property type="molecule type" value="Genomic_DNA"/>
</dbReference>
<comment type="caution">
    <text evidence="19">The sequence shown here is derived from an EMBL/GenBank/DDBJ whole genome shotgun (WGS) entry which is preliminary data.</text>
</comment>
<protein>
    <recommendedName>
        <fullName evidence="6">dolichyl-phosphooligosaccharide-protein glycotransferase</fullName>
        <ecNumber evidence="6">2.4.99.21</ecNumber>
    </recommendedName>
    <alternativeName>
        <fullName evidence="15">Oligosaccharyl transferase</fullName>
    </alternativeName>
</protein>
<evidence type="ECO:0000256" key="7">
    <source>
        <dbReference type="ARBA" id="ARBA00022676"/>
    </source>
</evidence>
<keyword evidence="14" id="KW-0464">Manganese</keyword>
<reference evidence="19 20" key="1">
    <citation type="journal article" date="2016" name="Sci. Rep.">
        <title>Metabolic traits of an uncultured archaeal lineage -MSBL1- from brine pools of the Red Sea.</title>
        <authorList>
            <person name="Mwirichia R."/>
            <person name="Alam I."/>
            <person name="Rashid M."/>
            <person name="Vinu M."/>
            <person name="Ba-Alawi W."/>
            <person name="Anthony Kamau A."/>
            <person name="Kamanda Ngugi D."/>
            <person name="Goker M."/>
            <person name="Klenk H.P."/>
            <person name="Bajic V."/>
            <person name="Stingl U."/>
        </authorList>
    </citation>
    <scope>NUCLEOTIDE SEQUENCE [LARGE SCALE GENOMIC DNA]</scope>
    <source>
        <strain evidence="19">SCGC-AAA259I09</strain>
    </source>
</reference>
<dbReference type="AlphaFoldDB" id="A0A133UTW7"/>
<organism evidence="19 20">
    <name type="scientific">candidate division MSBL1 archaeon SCGC-AAA259I09</name>
    <dbReference type="NCBI Taxonomy" id="1698267"/>
    <lineage>
        <taxon>Archaea</taxon>
        <taxon>Methanobacteriati</taxon>
        <taxon>Methanobacteriota</taxon>
        <taxon>candidate division MSBL1</taxon>
    </lineage>
</organism>
<feature type="transmembrane region" description="Helical" evidence="17">
    <location>
        <begin position="150"/>
        <end position="167"/>
    </location>
</feature>
<evidence type="ECO:0000256" key="1">
    <source>
        <dbReference type="ARBA" id="ARBA00001936"/>
    </source>
</evidence>
<feature type="transmembrane region" description="Helical" evidence="17">
    <location>
        <begin position="248"/>
        <end position="265"/>
    </location>
</feature>
<sequence>MNYKRWIVAGFVVALAIFSFYHLSTAGSDYTVLTTSDSGYFYGIAREINHQNGFIQDYELSHPPQGKNVAQHNQFQPLMLVTLYRGLHALDPSLGLMDVCKYFSPLFFALSVIGAFLAAREFGGDLAGCASALFFSTLVGTIYWTKIGAFDREITLVFFGTWLFYLVGRVFQSKEIREIIKYSAVGGIFYGFFIATWPGAPILGAIIVLALILLILERAVSGLGFTVVGIILFVLGNTFPKHFDISEFLGLFLLLAGLAKIAMDWESVKEIESSIVSGFRSNWKTIGGILCFVIVSTLVGVAIGEYEATFWLDMFTERIPSFIGIAGGEGGVSFPTYASEAQPLEPPTLGNYFNFLNIKLYGNVLLTGITIALVGLAIGKIFLSTSAGGLFALSWLIVVAPMPLAQTRFIRLFWPLWPVLAGLGVGFLLKWGRDFTFSSLSTSDFLEKLRHPILLAIVFLILVTPFIQNARVDSHTSETQPVPHGGSLPTNFYHSLLDSFNWIENNTPEDSVITIPWSYGHFATGATGRPSVTDGAETLGWRGEWQDSDGIKPPDYIKYIAPDGSGKIIGVNAPIRENQVNGRRIDVQRMSTTGNENVFAFIVNTYRENYNVKMDYFVFNNSVSGGASMRTSVLINTAQDMETTQKVKSENMDFVFNFEQENIKYNFLGTPTTQENENLAGIVYYNVDSRQIINYQLNPDFEESKILWVFLSRQEGIVQLTQNLYVRAGGLAKIEGIPMITRALDDYQMPDYLKEVYRSPKGQAAVYKIIHENASKYS</sequence>
<accession>A0A133UTW7</accession>
<feature type="transmembrane region" description="Helical" evidence="17">
    <location>
        <begin position="412"/>
        <end position="429"/>
    </location>
</feature>
<evidence type="ECO:0000256" key="4">
    <source>
        <dbReference type="ARBA" id="ARBA00004922"/>
    </source>
</evidence>
<keyword evidence="10" id="KW-0479">Metal-binding</keyword>
<evidence type="ECO:0000256" key="12">
    <source>
        <dbReference type="ARBA" id="ARBA00022989"/>
    </source>
</evidence>
<keyword evidence="8" id="KW-0808">Transferase</keyword>
<evidence type="ECO:0000256" key="3">
    <source>
        <dbReference type="ARBA" id="ARBA00004651"/>
    </source>
</evidence>
<keyword evidence="11" id="KW-0460">Magnesium</keyword>
<dbReference type="InterPro" id="IPR003674">
    <property type="entry name" value="Oligo_trans_STT3"/>
</dbReference>
<feature type="transmembrane region" description="Helical" evidence="17">
    <location>
        <begin position="360"/>
        <end position="382"/>
    </location>
</feature>
<feature type="transmembrane region" description="Helical" evidence="17">
    <location>
        <begin position="449"/>
        <end position="467"/>
    </location>
</feature>
<evidence type="ECO:0000256" key="14">
    <source>
        <dbReference type="ARBA" id="ARBA00023211"/>
    </source>
</evidence>
<evidence type="ECO:0000256" key="6">
    <source>
        <dbReference type="ARBA" id="ARBA00012602"/>
    </source>
</evidence>
<keyword evidence="12 17" id="KW-1133">Transmembrane helix</keyword>
<dbReference type="UniPathway" id="UPA00378"/>
<evidence type="ECO:0000256" key="13">
    <source>
        <dbReference type="ARBA" id="ARBA00023136"/>
    </source>
</evidence>
<comment type="similarity">
    <text evidence="5">Belongs to the STT3 family.</text>
</comment>
<proteinExistence type="inferred from homology"/>
<feature type="transmembrane region" description="Helical" evidence="17">
    <location>
        <begin position="126"/>
        <end position="144"/>
    </location>
</feature>
<dbReference type="Gene3D" id="3.40.50.12610">
    <property type="match status" value="1"/>
</dbReference>
<feature type="transmembrane region" description="Helical" evidence="17">
    <location>
        <begin position="285"/>
        <end position="304"/>
    </location>
</feature>
<name>A0A133UTW7_9EURY</name>
<dbReference type="PANTHER" id="PTHR13872">
    <property type="entry name" value="DOLICHYL-DIPHOSPHOOLIGOSACCHARIDE--PROTEIN GLYCOSYLTRANSFERASE SUBUNIT"/>
    <property type="match status" value="1"/>
</dbReference>
<dbReference type="InterPro" id="IPR048307">
    <property type="entry name" value="STT3_N"/>
</dbReference>
<evidence type="ECO:0000256" key="10">
    <source>
        <dbReference type="ARBA" id="ARBA00022723"/>
    </source>
</evidence>
<feature type="transmembrane region" description="Helical" evidence="17">
    <location>
        <begin position="179"/>
        <end position="197"/>
    </location>
</feature>
<keyword evidence="9 17" id="KW-0812">Transmembrane</keyword>
<dbReference type="GO" id="GO:0046872">
    <property type="term" value="F:metal ion binding"/>
    <property type="evidence" value="ECO:0007669"/>
    <property type="project" value="UniProtKB-KW"/>
</dbReference>
<gene>
    <name evidence="19" type="ORF">AKJ37_02745</name>
</gene>
<evidence type="ECO:0000259" key="18">
    <source>
        <dbReference type="Pfam" id="PF02516"/>
    </source>
</evidence>